<reference evidence="2" key="1">
    <citation type="submission" date="2022-03" db="EMBL/GenBank/DDBJ databases">
        <authorList>
            <person name="Alioto T."/>
            <person name="Alioto T."/>
            <person name="Gomez Garrido J."/>
        </authorList>
    </citation>
    <scope>NUCLEOTIDE SEQUENCE</scope>
</reference>
<gene>
    <name evidence="2" type="ORF">PECUL_23A014283</name>
</gene>
<protein>
    <submittedName>
        <fullName evidence="2">Uncharacterized protein</fullName>
    </submittedName>
</protein>
<evidence type="ECO:0000313" key="3">
    <source>
        <dbReference type="Proteomes" id="UP001295444"/>
    </source>
</evidence>
<feature type="region of interest" description="Disordered" evidence="1">
    <location>
        <begin position="1"/>
        <end position="139"/>
    </location>
</feature>
<keyword evidence="3" id="KW-1185">Reference proteome</keyword>
<accession>A0AAD1RB07</accession>
<evidence type="ECO:0000313" key="2">
    <source>
        <dbReference type="EMBL" id="CAH2246352.1"/>
    </source>
</evidence>
<sequence length="139" mass="15602">MGRLSAPPRKGRPLDHNGSQARGLRAPTPTQFRGRRENPPMRHHGFTQQKRTPRVNHKHGNKQMTSDHRAGGDTAVLQERALCCRPRLPGRPTPRTAPTGEHWSDSAANEGARLDWGPVLVTEQRENTWRHHTGPKNGL</sequence>
<feature type="compositionally biased region" description="Basic residues" evidence="1">
    <location>
        <begin position="41"/>
        <end position="61"/>
    </location>
</feature>
<feature type="compositionally biased region" description="Basic residues" evidence="1">
    <location>
        <begin position="130"/>
        <end position="139"/>
    </location>
</feature>
<name>A0AAD1RB07_PELCU</name>
<dbReference type="Proteomes" id="UP001295444">
    <property type="component" value="Chromosome 02"/>
</dbReference>
<dbReference type="AlphaFoldDB" id="A0AAD1RB07"/>
<proteinExistence type="predicted"/>
<organism evidence="2 3">
    <name type="scientific">Pelobates cultripes</name>
    <name type="common">Western spadefoot toad</name>
    <dbReference type="NCBI Taxonomy" id="61616"/>
    <lineage>
        <taxon>Eukaryota</taxon>
        <taxon>Metazoa</taxon>
        <taxon>Chordata</taxon>
        <taxon>Craniata</taxon>
        <taxon>Vertebrata</taxon>
        <taxon>Euteleostomi</taxon>
        <taxon>Amphibia</taxon>
        <taxon>Batrachia</taxon>
        <taxon>Anura</taxon>
        <taxon>Pelobatoidea</taxon>
        <taxon>Pelobatidae</taxon>
        <taxon>Pelobates</taxon>
    </lineage>
</organism>
<evidence type="ECO:0000256" key="1">
    <source>
        <dbReference type="SAM" id="MobiDB-lite"/>
    </source>
</evidence>
<dbReference type="EMBL" id="OW240913">
    <property type="protein sequence ID" value="CAH2246352.1"/>
    <property type="molecule type" value="Genomic_DNA"/>
</dbReference>